<comment type="caution">
    <text evidence="2">The sequence shown here is derived from an EMBL/GenBank/DDBJ whole genome shotgun (WGS) entry which is preliminary data.</text>
</comment>
<evidence type="ECO:0000313" key="2">
    <source>
        <dbReference type="EMBL" id="RSH87456.1"/>
    </source>
</evidence>
<name>A0A427Y8L7_9TREE</name>
<keyword evidence="3" id="KW-1185">Reference proteome</keyword>
<proteinExistence type="predicted"/>
<gene>
    <name evidence="2" type="ORF">EHS25_003366</name>
</gene>
<dbReference type="EMBL" id="RSCD01000017">
    <property type="protein sequence ID" value="RSH87456.1"/>
    <property type="molecule type" value="Genomic_DNA"/>
</dbReference>
<accession>A0A427Y8L7</accession>
<organism evidence="2 3">
    <name type="scientific">Saitozyma podzolica</name>
    <dbReference type="NCBI Taxonomy" id="1890683"/>
    <lineage>
        <taxon>Eukaryota</taxon>
        <taxon>Fungi</taxon>
        <taxon>Dikarya</taxon>
        <taxon>Basidiomycota</taxon>
        <taxon>Agaricomycotina</taxon>
        <taxon>Tremellomycetes</taxon>
        <taxon>Tremellales</taxon>
        <taxon>Trimorphomycetaceae</taxon>
        <taxon>Saitozyma</taxon>
    </lineage>
</organism>
<protein>
    <submittedName>
        <fullName evidence="2">Uncharacterized protein</fullName>
    </submittedName>
</protein>
<reference evidence="2 3" key="1">
    <citation type="submission" date="2018-11" db="EMBL/GenBank/DDBJ databases">
        <title>Genome sequence of Saitozyma podzolica DSM 27192.</title>
        <authorList>
            <person name="Aliyu H."/>
            <person name="Gorte O."/>
            <person name="Ochsenreither K."/>
        </authorList>
    </citation>
    <scope>NUCLEOTIDE SEQUENCE [LARGE SCALE GENOMIC DNA]</scope>
    <source>
        <strain evidence="2 3">DSM 27192</strain>
    </source>
</reference>
<evidence type="ECO:0000313" key="3">
    <source>
        <dbReference type="Proteomes" id="UP000279259"/>
    </source>
</evidence>
<evidence type="ECO:0000256" key="1">
    <source>
        <dbReference type="SAM" id="MobiDB-lite"/>
    </source>
</evidence>
<dbReference type="AlphaFoldDB" id="A0A427Y8L7"/>
<feature type="region of interest" description="Disordered" evidence="1">
    <location>
        <begin position="164"/>
        <end position="224"/>
    </location>
</feature>
<dbReference type="OrthoDB" id="10625184at2759"/>
<dbReference type="Proteomes" id="UP000279259">
    <property type="component" value="Unassembled WGS sequence"/>
</dbReference>
<sequence>MSNEDIFLEFRDEVSSRPSEHKLPVRTHFLQHFSKRSIKQLHGRHWHGAVSDVTLGEVARELGFAPPGVFEAEDIQIAFRRFQGLVESLKRSETRPGADLNPNVFDELLAVFSERIPILGESDSDHLHPLDDSDSLHCLLAYIKEVQSDFQDFSSSNVPISRDTWAPVSPPPSDAPRGVAMPPPTRMRRGRPRRGTTTGTGEGMGTDTADGAEVEGDMAARGGA</sequence>